<reference evidence="2 3" key="1">
    <citation type="submission" date="2023-09" db="EMBL/GenBank/DDBJ databases">
        <title>Genomes of two closely related lineages of the louse Polyplax serrata with different host specificities.</title>
        <authorList>
            <person name="Martinu J."/>
            <person name="Tarabai H."/>
            <person name="Stefka J."/>
            <person name="Hypsa V."/>
        </authorList>
    </citation>
    <scope>NUCLEOTIDE SEQUENCE [LARGE SCALE GENOMIC DNA]</scope>
    <source>
        <strain evidence="2">98ZLc_SE</strain>
    </source>
</reference>
<proteinExistence type="predicted"/>
<name>A0ABR1BG53_POLSC</name>
<evidence type="ECO:0000313" key="3">
    <source>
        <dbReference type="Proteomes" id="UP001359485"/>
    </source>
</evidence>
<protein>
    <recommendedName>
        <fullName evidence="4">Cyclic nucleotide-binding domain-containing protein</fullName>
    </recommendedName>
</protein>
<gene>
    <name evidence="2" type="ORF">RUM44_012593</name>
</gene>
<feature type="region of interest" description="Disordered" evidence="1">
    <location>
        <begin position="137"/>
        <end position="180"/>
    </location>
</feature>
<feature type="compositionally biased region" description="Basic and acidic residues" evidence="1">
    <location>
        <begin position="13"/>
        <end position="26"/>
    </location>
</feature>
<dbReference type="Proteomes" id="UP001359485">
    <property type="component" value="Unassembled WGS sequence"/>
</dbReference>
<evidence type="ECO:0008006" key="4">
    <source>
        <dbReference type="Google" id="ProtNLM"/>
    </source>
</evidence>
<comment type="caution">
    <text evidence="2">The sequence shown here is derived from an EMBL/GenBank/DDBJ whole genome shotgun (WGS) entry which is preliminary data.</text>
</comment>
<accession>A0ABR1BG53</accession>
<feature type="region of interest" description="Disordered" evidence="1">
    <location>
        <begin position="1"/>
        <end position="27"/>
    </location>
</feature>
<organism evidence="2 3">
    <name type="scientific">Polyplax serrata</name>
    <name type="common">Common mouse louse</name>
    <dbReference type="NCBI Taxonomy" id="468196"/>
    <lineage>
        <taxon>Eukaryota</taxon>
        <taxon>Metazoa</taxon>
        <taxon>Ecdysozoa</taxon>
        <taxon>Arthropoda</taxon>
        <taxon>Hexapoda</taxon>
        <taxon>Insecta</taxon>
        <taxon>Pterygota</taxon>
        <taxon>Neoptera</taxon>
        <taxon>Paraneoptera</taxon>
        <taxon>Psocodea</taxon>
        <taxon>Troctomorpha</taxon>
        <taxon>Phthiraptera</taxon>
        <taxon>Anoplura</taxon>
        <taxon>Polyplacidae</taxon>
        <taxon>Polyplax</taxon>
    </lineage>
</organism>
<sequence length="180" mass="20845">MDEKHSCSSRLLGKKEEKEAKVEPRRYLSPTRRRLDHRLLNQQEVLGRAFQGLGIAPSDPADEKVKKNLISSRVFCWLRSFTVKAVNRYEINERYEWEKNKYEAVRCGEPVQRGDVHSTLQLIWSGAATLERERDRECGGERVPGGAQTTTEKGNHDIINEEREEEEKNILQHVNVSESQ</sequence>
<feature type="compositionally biased region" description="Basic and acidic residues" evidence="1">
    <location>
        <begin position="153"/>
        <end position="170"/>
    </location>
</feature>
<evidence type="ECO:0000256" key="1">
    <source>
        <dbReference type="SAM" id="MobiDB-lite"/>
    </source>
</evidence>
<evidence type="ECO:0000313" key="2">
    <source>
        <dbReference type="EMBL" id="KAK6640895.1"/>
    </source>
</evidence>
<keyword evidence="3" id="KW-1185">Reference proteome</keyword>
<dbReference type="EMBL" id="JAWJWF010000001">
    <property type="protein sequence ID" value="KAK6640895.1"/>
    <property type="molecule type" value="Genomic_DNA"/>
</dbReference>